<dbReference type="AlphaFoldDB" id="F8P1I9"/>
<dbReference type="Proteomes" id="UP000008064">
    <property type="component" value="Unassembled WGS sequence"/>
</dbReference>
<protein>
    <recommendedName>
        <fullName evidence="2">F-box domain-containing protein</fullName>
    </recommendedName>
</protein>
<name>F8P1I9_SERL9</name>
<dbReference type="HOGENOM" id="CLU_036643_0_0_1"/>
<dbReference type="SUPFAM" id="SSF81383">
    <property type="entry name" value="F-box domain"/>
    <property type="match status" value="1"/>
</dbReference>
<dbReference type="GeneID" id="18816679"/>
<dbReference type="EMBL" id="GL945436">
    <property type="protein sequence ID" value="EGO23018.1"/>
    <property type="molecule type" value="Genomic_DNA"/>
</dbReference>
<dbReference type="Gene3D" id="3.80.10.10">
    <property type="entry name" value="Ribonuclease Inhibitor"/>
    <property type="match status" value="1"/>
</dbReference>
<evidence type="ECO:0008006" key="2">
    <source>
        <dbReference type="Google" id="ProtNLM"/>
    </source>
</evidence>
<organism>
    <name type="scientific">Serpula lacrymans var. lacrymans (strain S7.9)</name>
    <name type="common">Dry rot fungus</name>
    <dbReference type="NCBI Taxonomy" id="578457"/>
    <lineage>
        <taxon>Eukaryota</taxon>
        <taxon>Fungi</taxon>
        <taxon>Dikarya</taxon>
        <taxon>Basidiomycota</taxon>
        <taxon>Agaricomycotina</taxon>
        <taxon>Agaricomycetes</taxon>
        <taxon>Agaricomycetidae</taxon>
        <taxon>Boletales</taxon>
        <taxon>Coniophorineae</taxon>
        <taxon>Serpulaceae</taxon>
        <taxon>Serpula</taxon>
    </lineage>
</organism>
<evidence type="ECO:0000313" key="1">
    <source>
        <dbReference type="EMBL" id="EGO23018.1"/>
    </source>
</evidence>
<dbReference type="InterPro" id="IPR036047">
    <property type="entry name" value="F-box-like_dom_sf"/>
</dbReference>
<accession>F8P1I9</accession>
<gene>
    <name evidence="1" type="ORF">SERLADRAFT_450706</name>
</gene>
<dbReference type="InterPro" id="IPR032675">
    <property type="entry name" value="LRR_dom_sf"/>
</dbReference>
<dbReference type="KEGG" id="sla:SERLADRAFT_450706"/>
<dbReference type="OrthoDB" id="3178870at2759"/>
<sequence length="348" mass="39394">MNTLKLHPLSSFLPVETLDHIFRNLSREELCPVLLLNSFFHDAASRVLYRCIAELTAKQVIILVRTLSKSDIYPPLVRELIIGLEETRVTGNFFRLLHRALQRLNAVTSLTIEFSHFDNTRELTWIFDGCVFSLKSFTTSIRSDLSLANFLGMQPDITELCLRGFQSGQPFTLPTSALPKLKSFRAVHSGPCLLTEIIRGRPIEGVSLSLYGGDTFQSLDTLLLSTSTIRRLTIMSFDTDKPNILLPEVAARLPELEALHIVVLMAQYTLDVLREASPLLSRFRALRYLTFMAPGAPASVDEERSIAAQWHESCPTLKTIILPRGMVWFQREGKWTSWNDTEHPPILL</sequence>
<reference evidence="1" key="1">
    <citation type="submission" date="2011-04" db="EMBL/GenBank/DDBJ databases">
        <title>Evolution of plant cell wall degrading machinery underlies the functional diversity of forest fungi.</title>
        <authorList>
            <consortium name="US DOE Joint Genome Institute (JGI-PGF)"/>
            <person name="Eastwood D.C."/>
            <person name="Floudas D."/>
            <person name="Binder M."/>
            <person name="Majcherczyk A."/>
            <person name="Schneider P."/>
            <person name="Aerts A."/>
            <person name="Asiegbu F.O."/>
            <person name="Baker S.E."/>
            <person name="Barry K."/>
            <person name="Bendiksby M."/>
            <person name="Blumentritt M."/>
            <person name="Coutinho P.M."/>
            <person name="Cullen D."/>
            <person name="Cullen D."/>
            <person name="Gathman A."/>
            <person name="Goodell B."/>
            <person name="Henrissat B."/>
            <person name="Ihrmark K."/>
            <person name="Kauserud H."/>
            <person name="Kohler A."/>
            <person name="LaButti K."/>
            <person name="Lapidus A."/>
            <person name="Lavin J.L."/>
            <person name="Lee Y.-H."/>
            <person name="Lindquist E."/>
            <person name="Lilly W."/>
            <person name="Lucas S."/>
            <person name="Morin E."/>
            <person name="Murat C."/>
            <person name="Oguiza J.A."/>
            <person name="Park J."/>
            <person name="Pisabarro A.G."/>
            <person name="Riley R."/>
            <person name="Rosling A."/>
            <person name="Salamov A."/>
            <person name="Schmidt O."/>
            <person name="Schmutz J."/>
            <person name="Skrede I."/>
            <person name="Stenlid J."/>
            <person name="Wiebenga A."/>
            <person name="Xie X."/>
            <person name="Kues U."/>
            <person name="Hibbett D.S."/>
            <person name="Hoffmeister D."/>
            <person name="Hogberg N."/>
            <person name="Martin F."/>
            <person name="Grigoriev I.V."/>
            <person name="Watkinson S.C."/>
        </authorList>
    </citation>
    <scope>NUCLEOTIDE SEQUENCE</scope>
    <source>
        <strain evidence="1">S7.9</strain>
    </source>
</reference>
<proteinExistence type="predicted"/>
<dbReference type="RefSeq" id="XP_007320258.1">
    <property type="nucleotide sequence ID" value="XM_007320196.1"/>
</dbReference>